<dbReference type="Pfam" id="PF02210">
    <property type="entry name" value="Laminin_G_2"/>
    <property type="match status" value="1"/>
</dbReference>
<dbReference type="Pfam" id="PF03146">
    <property type="entry name" value="NtA"/>
    <property type="match status" value="1"/>
</dbReference>
<feature type="domain" description="NtA" evidence="9">
    <location>
        <begin position="61"/>
        <end position="191"/>
    </location>
</feature>
<dbReference type="SUPFAM" id="SSF57196">
    <property type="entry name" value="EGF/Laminin"/>
    <property type="match status" value="1"/>
</dbReference>
<dbReference type="InterPro" id="IPR004850">
    <property type="entry name" value="NtA_dom"/>
</dbReference>
<dbReference type="GO" id="GO:0043113">
    <property type="term" value="P:receptor clustering"/>
    <property type="evidence" value="ECO:0007669"/>
    <property type="project" value="InterPro"/>
</dbReference>
<dbReference type="GO" id="GO:0005576">
    <property type="term" value="C:extracellular region"/>
    <property type="evidence" value="ECO:0007669"/>
    <property type="project" value="UniProtKB-ARBA"/>
</dbReference>
<dbReference type="InterPro" id="IPR003645">
    <property type="entry name" value="Fol_N"/>
</dbReference>
<feature type="domain" description="Laminin G" evidence="6">
    <location>
        <begin position="1962"/>
        <end position="2138"/>
    </location>
</feature>
<feature type="disulfide bond" evidence="3">
    <location>
        <begin position="1932"/>
        <end position="1941"/>
    </location>
</feature>
<evidence type="ECO:0000259" key="6">
    <source>
        <dbReference type="PROSITE" id="PS50025"/>
    </source>
</evidence>
<evidence type="ECO:0000259" key="8">
    <source>
        <dbReference type="PROSITE" id="PS50027"/>
    </source>
</evidence>
<organism evidence="11">
    <name type="scientific">Phallusia mammillata</name>
    <dbReference type="NCBI Taxonomy" id="59560"/>
    <lineage>
        <taxon>Eukaryota</taxon>
        <taxon>Metazoa</taxon>
        <taxon>Chordata</taxon>
        <taxon>Tunicata</taxon>
        <taxon>Ascidiacea</taxon>
        <taxon>Phlebobranchia</taxon>
        <taxon>Ascidiidae</taxon>
        <taxon>Phallusia</taxon>
    </lineage>
</organism>
<dbReference type="FunFam" id="3.30.60.30:FF:000024">
    <property type="entry name" value="Transmembrane agrin"/>
    <property type="match status" value="2"/>
</dbReference>
<feature type="domain" description="Kazal-like" evidence="10">
    <location>
        <begin position="378"/>
        <end position="431"/>
    </location>
</feature>
<dbReference type="InterPro" id="IPR013320">
    <property type="entry name" value="ConA-like_dom_sf"/>
</dbReference>
<feature type="disulfide bond" evidence="3">
    <location>
        <begin position="1690"/>
        <end position="1699"/>
    </location>
</feature>
<dbReference type="CDD" id="cd00055">
    <property type="entry name" value="EGF_Lam"/>
    <property type="match status" value="2"/>
</dbReference>
<feature type="compositionally biased region" description="Low complexity" evidence="5">
    <location>
        <begin position="1180"/>
        <end position="1210"/>
    </location>
</feature>
<evidence type="ECO:0000256" key="5">
    <source>
        <dbReference type="SAM" id="MobiDB-lite"/>
    </source>
</evidence>
<keyword evidence="1" id="KW-0221">Differentiation</keyword>
<dbReference type="SMART" id="SM00274">
    <property type="entry name" value="FOLN"/>
    <property type="match status" value="5"/>
</dbReference>
<dbReference type="Pfam" id="PF00053">
    <property type="entry name" value="EGF_laminin"/>
    <property type="match status" value="2"/>
</dbReference>
<protein>
    <submittedName>
        <fullName evidence="11">Agrin</fullName>
    </submittedName>
</protein>
<accession>A0A6F9D5B5</accession>
<feature type="compositionally biased region" description="Acidic residues" evidence="5">
    <location>
        <begin position="1225"/>
        <end position="1241"/>
    </location>
</feature>
<dbReference type="PROSITE" id="PS50025">
    <property type="entry name" value="LAM_G_DOMAIN"/>
    <property type="match status" value="3"/>
</dbReference>
<proteinExistence type="evidence at transcript level"/>
<dbReference type="PROSITE" id="PS51121">
    <property type="entry name" value="NTA"/>
    <property type="match status" value="1"/>
</dbReference>
<dbReference type="InterPro" id="IPR050372">
    <property type="entry name" value="Neurexin-related_CASP"/>
</dbReference>
<reference evidence="11" key="1">
    <citation type="submission" date="2020-04" db="EMBL/GenBank/DDBJ databases">
        <authorList>
            <person name="Neveu A P."/>
        </authorList>
    </citation>
    <scope>NUCLEOTIDE SEQUENCE</scope>
    <source>
        <tissue evidence="11">Whole embryo</tissue>
    </source>
</reference>
<feature type="domain" description="EGF-like" evidence="7">
    <location>
        <begin position="1662"/>
        <end position="1700"/>
    </location>
</feature>
<feature type="domain" description="Kazal-like" evidence="10">
    <location>
        <begin position="307"/>
        <end position="354"/>
    </location>
</feature>
<sequence>MTCRNINLHFCTLWDLSKNFCAIKSLAIVVLCIAHLSLGVDAGRFARGVMLSMPGKRATNCLDQTTIEKNATSKLILTATVEKCDGKKAGSYKCSVQIWRIMKGQKFAQDLITSKQHGAMGLVYKQKFVNIYGLGNIMYCDSDVNKEDTRIFFVNRINNRLVLSASVVHITLTNLENTQAVIEGKSIVEPPKKKPDPCMNVLCGYGASCQVAKDGNATCLCPDLSCSSGTEEDELFAPLCGSDGITYPNECRLKAAQCMAQRRIRIAEEKPCAPVVNEGLCADVQCGNSAECVVRIQPDSTLTPSCVCPTCNDVPATPLCGSDQVSYRSECDLRRASCLKGSEITVVRPLACNPCEVFNGTSQEFENTCPGICSLGEDGSPVCCDTFPCPDDGQLVCGNDGNSYASECALRRHACKTGRSLSVLQPGLCPLKKLMTTVRGSVGIKADSQCPGDCDPETQQFQKFVEDMEAVVNGDLQNKNFDSPETLTLGEFTVTGSRPGSVVLIFKAYASTRSLVINSDDPPDSNTAWIYKRLFDPINGAIINAVLNSNVSFVEDREPMDDFIVEDVCLLEQCSHGARCEITIGNSELQPMCSCNGVGNSDYLPVTHACKLATDGAGATHTFVNMQAAHKFACNAETQLTFQDVCQGDSEDPCASQGGCRGEGQSCVIINGGPVCECITCNDVYKPVCTVDGQTFRSECEVQRHNCLSFGNLVIARHDGPCVSECDGVTCAPGEQCEVNNNGAVCVCPTTCIAAISPVCGTDGVTYDNECELVVAACKSRSKVTMQYMGPCDDRDRYDPSGEGSGGDGCNCNFGAVCVTTLDDEDSSCVCDIRCTNSPPGEVCGSDGKTYANACELIKAQCKKQKTIKVVYNGSCAAACLSSRYGCCEDGVTAAKGLQRSGCPEKCNCNEFGSYETTCNQTTGQCVCRPGVGGVKCDRCLPGYWNFVSVANKQISGCMSCRCNPLGSIRDDCDQMTGRCSCKENVSGTKCTHCMIGGVETWITNDLCETGTQSPKSCGELSCRAGQECVENVDGLFECRCPTLASCNSFLGGSVCGSNGITYADECQMRVITCKEGIDVSVASEGPCIRIEPLVKITTTPKPEPEQTTTQTTTITTTEPIAVPEPTTTKAPTTPKVTPEPEPEPVVTEKSTTTMKTTTTFQPSPEPTMEPEPEPESKPEPVMSSTTSTESKSTPATTTTVVMSTSSAPVDLTSTEAETGSGCMGDDEDGCKEGSGGDEEQPMTSTEKIATTMASTKETKVSTEEPAEKPTQAPSMFNGTADFYRVDGQRTYYSPDLEDSSSELFAEYSNIISSEVMALAAQEPLHGKVMTFSIKSFKSNVFFLSTGVIATFELGLAPGSDPVEIQDSLNQLSGEEYNFQINIPTGQENLLVHDWPFPPLDGAEDLRDGYSMSIPDFKRVLISSPVPKSVYEEDTEWTIPQFGGASYAEFRSIAAVTSTTIEMRFRSFDSEGLLFYAGTSDFISLAINKGYLEFRFDTGSGALKLRSKRPLDDGEWHSIVARRNRREGMLQIDNDGNPVHGTSPGPRRGLNLDSNVYIGGFVSVDRILSTTIQNQVGVDKGLTGCVHSVSIDNSELVLNSSSRNCINARRIAECGSSPCFPSKCRNSANCFITKQGDIFTNKCQCKGLFEGPTCEQPVTKKPKDPCIAHQCHLSSTCVRSENGDGYTCVCPPGRSGSLCMDSELDLGGPGYMPAFAEDSYLQFEPLSSDVASSMSVEVLFYSSQPDGLIFYNDQQKEGKSRRDLVALNLKDGYLVYMYDLGQGLAKIRSASPVGLNEWHVVRLSRENRHGEMSIDNGPTVQGTSPKARTSVKNKRKWYMKHWNLHSELNVDQPLYLGGVPDYTKIPKATGITTGLVGALQKFEVNGISLSLTPGGGVAQWNVQPFNAHACYHKPCENGGTCYPRKAEFTCLCAEGYAGSRCDERASERTSSVNVLRDEAASAVYFDGKVVAMYRNAVKEKSRATRHNRFELVIRTTARHGLLLMAGKAIDNHDYLAVTISDGRVHLRFNLGSGPAHLISEERINDNSFHTIKVDRKFAKATLSVDNGIPQEVVAQGNTRELNTDGNVWIGGVDYRPRGVGLYKSFFHSFVGCVSTFKIHGEVVSFKDDALNTPSLRSCRDR</sequence>
<dbReference type="SUPFAM" id="SSF100895">
    <property type="entry name" value="Kazal-type serine protease inhibitors"/>
    <property type="match status" value="7"/>
</dbReference>
<dbReference type="CDD" id="cd00054">
    <property type="entry name" value="EGF_CA"/>
    <property type="match status" value="1"/>
</dbReference>
<dbReference type="PROSITE" id="PS01186">
    <property type="entry name" value="EGF_2"/>
    <property type="match status" value="1"/>
</dbReference>
<dbReference type="GO" id="GO:0005886">
    <property type="term" value="C:plasma membrane"/>
    <property type="evidence" value="ECO:0007669"/>
    <property type="project" value="GOC"/>
</dbReference>
<feature type="domain" description="EGF-like" evidence="7">
    <location>
        <begin position="1615"/>
        <end position="1655"/>
    </location>
</feature>
<dbReference type="InterPro" id="IPR036058">
    <property type="entry name" value="Kazal_dom_sf"/>
</dbReference>
<dbReference type="PROSITE" id="PS51465">
    <property type="entry name" value="KAZAL_2"/>
    <property type="match status" value="7"/>
</dbReference>
<feature type="domain" description="Kazal-like" evidence="10">
    <location>
        <begin position="1033"/>
        <end position="1090"/>
    </location>
</feature>
<feature type="disulfide bond" evidence="4">
    <location>
        <begin position="907"/>
        <end position="919"/>
    </location>
</feature>
<evidence type="ECO:0000256" key="1">
    <source>
        <dbReference type="ARBA" id="ARBA00022782"/>
    </source>
</evidence>
<dbReference type="GO" id="GO:0043236">
    <property type="term" value="F:laminin binding"/>
    <property type="evidence" value="ECO:0007669"/>
    <property type="project" value="InterPro"/>
</dbReference>
<evidence type="ECO:0000259" key="10">
    <source>
        <dbReference type="PROSITE" id="PS51465"/>
    </source>
</evidence>
<dbReference type="PROSITE" id="PS00022">
    <property type="entry name" value="EGF_1"/>
    <property type="match status" value="3"/>
</dbReference>
<keyword evidence="4" id="KW-0424">Laminin EGF-like domain</keyword>
<dbReference type="PROSITE" id="PS01248">
    <property type="entry name" value="EGF_LAM_1"/>
    <property type="match status" value="1"/>
</dbReference>
<dbReference type="Gene3D" id="2.10.25.10">
    <property type="entry name" value="Laminin"/>
    <property type="match status" value="4"/>
</dbReference>
<feature type="disulfide bond" evidence="4">
    <location>
        <begin position="909"/>
        <end position="926"/>
    </location>
</feature>
<feature type="domain" description="Kazal-like" evidence="10">
    <location>
        <begin position="677"/>
        <end position="724"/>
    </location>
</feature>
<dbReference type="Gene3D" id="2.40.50.120">
    <property type="match status" value="1"/>
</dbReference>
<dbReference type="PANTHER" id="PTHR15036:SF83">
    <property type="entry name" value="AGRIN"/>
    <property type="match status" value="1"/>
</dbReference>
<dbReference type="PRINTS" id="PR00011">
    <property type="entry name" value="EGFLAMININ"/>
</dbReference>
<dbReference type="SUPFAM" id="SSF49899">
    <property type="entry name" value="Concanavalin A-like lectins/glucanases"/>
    <property type="match status" value="3"/>
</dbReference>
<gene>
    <name evidence="11" type="primary">Agrn-001</name>
</gene>
<dbReference type="PROSITE" id="PS50027">
    <property type="entry name" value="EGF_LAM_2"/>
    <property type="match status" value="1"/>
</dbReference>
<feature type="domain" description="Kazal-like" evidence="10">
    <location>
        <begin position="220"/>
        <end position="274"/>
    </location>
</feature>
<feature type="domain" description="Kazal-like" evidence="10">
    <location>
        <begin position="830"/>
        <end position="878"/>
    </location>
</feature>
<comment type="caution">
    <text evidence="3">Lacks conserved residue(s) required for the propagation of feature annotation.</text>
</comment>
<dbReference type="Gene3D" id="3.30.60.30">
    <property type="match status" value="7"/>
</dbReference>
<evidence type="ECO:0000313" key="11">
    <source>
        <dbReference type="EMBL" id="CAB3220652.1"/>
    </source>
</evidence>
<dbReference type="InterPro" id="IPR008993">
    <property type="entry name" value="TIMP-like_OB-fold"/>
</dbReference>
<keyword evidence="2 3" id="KW-1015">Disulfide bond</keyword>
<feature type="domain" description="Laminin G" evidence="6">
    <location>
        <begin position="1710"/>
        <end position="1910"/>
    </location>
</feature>
<feature type="disulfide bond" evidence="4">
    <location>
        <begin position="928"/>
        <end position="937"/>
    </location>
</feature>
<feature type="compositionally biased region" description="Low complexity" evidence="5">
    <location>
        <begin position="1145"/>
        <end position="1160"/>
    </location>
</feature>
<dbReference type="InterPro" id="IPR000742">
    <property type="entry name" value="EGF"/>
</dbReference>
<keyword evidence="3" id="KW-0245">EGF-like domain</keyword>
<dbReference type="SUPFAM" id="SSF50242">
    <property type="entry name" value="TIMP-like"/>
    <property type="match status" value="1"/>
</dbReference>
<feature type="compositionally biased region" description="Basic and acidic residues" evidence="5">
    <location>
        <begin position="1257"/>
        <end position="1268"/>
    </location>
</feature>
<evidence type="ECO:0000256" key="3">
    <source>
        <dbReference type="PROSITE-ProRule" id="PRU00076"/>
    </source>
</evidence>
<dbReference type="EMBL" id="LR782792">
    <property type="protein sequence ID" value="CAB3220652.1"/>
    <property type="molecule type" value="mRNA"/>
</dbReference>
<name>A0A6F9D5B5_9ASCI</name>
<feature type="region of interest" description="Disordered" evidence="5">
    <location>
        <begin position="1122"/>
        <end position="1279"/>
    </location>
</feature>
<dbReference type="SMART" id="SM00282">
    <property type="entry name" value="LamG"/>
    <property type="match status" value="3"/>
</dbReference>
<dbReference type="CDD" id="cd00104">
    <property type="entry name" value="KAZAL_FS"/>
    <property type="match status" value="7"/>
</dbReference>
<feature type="compositionally biased region" description="Polar residues" evidence="5">
    <location>
        <begin position="1242"/>
        <end position="1256"/>
    </location>
</feature>
<dbReference type="SMART" id="SM00180">
    <property type="entry name" value="EGF_Lam"/>
    <property type="match status" value="2"/>
</dbReference>
<evidence type="ECO:0000256" key="4">
    <source>
        <dbReference type="PROSITE-ProRule" id="PRU00460"/>
    </source>
</evidence>
<dbReference type="Pfam" id="PF07648">
    <property type="entry name" value="Kazal_2"/>
    <property type="match status" value="7"/>
</dbReference>
<dbReference type="InterPro" id="IPR002350">
    <property type="entry name" value="Kazal_dom"/>
</dbReference>
<feature type="disulfide bond" evidence="3">
    <location>
        <begin position="1671"/>
        <end position="1688"/>
    </location>
</feature>
<dbReference type="InterPro" id="IPR001791">
    <property type="entry name" value="Laminin_G"/>
</dbReference>
<dbReference type="SMART" id="SM00181">
    <property type="entry name" value="EGF"/>
    <property type="match status" value="7"/>
</dbReference>
<feature type="domain" description="Kazal-like" evidence="10">
    <location>
        <begin position="732"/>
        <end position="794"/>
    </location>
</feature>
<dbReference type="InterPro" id="IPR002049">
    <property type="entry name" value="LE_dom"/>
</dbReference>
<dbReference type="Gene3D" id="2.60.120.200">
    <property type="match status" value="3"/>
</dbReference>
<evidence type="ECO:0000259" key="9">
    <source>
        <dbReference type="PROSITE" id="PS51121"/>
    </source>
</evidence>
<feature type="domain" description="Laminin G" evidence="6">
    <location>
        <begin position="1434"/>
        <end position="1614"/>
    </location>
</feature>
<dbReference type="Pfam" id="PF00054">
    <property type="entry name" value="Laminin_G_1"/>
    <property type="match status" value="2"/>
</dbReference>
<dbReference type="GO" id="GO:0030154">
    <property type="term" value="P:cell differentiation"/>
    <property type="evidence" value="ECO:0007669"/>
    <property type="project" value="UniProtKB-KW"/>
</dbReference>
<dbReference type="CDD" id="cd00110">
    <property type="entry name" value="LamG"/>
    <property type="match status" value="3"/>
</dbReference>
<dbReference type="FunFam" id="2.10.25.10:FF:000140">
    <property type="entry name" value="Transmembrane agrin"/>
    <property type="match status" value="1"/>
</dbReference>
<dbReference type="PROSITE" id="PS50026">
    <property type="entry name" value="EGF_3"/>
    <property type="match status" value="3"/>
</dbReference>
<dbReference type="SMART" id="SM00280">
    <property type="entry name" value="KAZAL"/>
    <property type="match status" value="7"/>
</dbReference>
<feature type="disulfide bond" evidence="3">
    <location>
        <begin position="1645"/>
        <end position="1654"/>
    </location>
</feature>
<feature type="domain" description="Laminin EGF-like" evidence="8">
    <location>
        <begin position="907"/>
        <end position="960"/>
    </location>
</feature>
<feature type="domain" description="EGF-like" evidence="7">
    <location>
        <begin position="1906"/>
        <end position="1942"/>
    </location>
</feature>
<evidence type="ECO:0000259" key="7">
    <source>
        <dbReference type="PROSITE" id="PS50026"/>
    </source>
</evidence>
<evidence type="ECO:0000256" key="2">
    <source>
        <dbReference type="ARBA" id="ARBA00023157"/>
    </source>
</evidence>
<feature type="compositionally biased region" description="Low complexity" evidence="5">
    <location>
        <begin position="1122"/>
        <end position="1137"/>
    </location>
</feature>
<dbReference type="PANTHER" id="PTHR15036">
    <property type="entry name" value="PIKACHURIN-LIKE PROTEIN"/>
    <property type="match status" value="1"/>
</dbReference>